<evidence type="ECO:0000313" key="7">
    <source>
        <dbReference type="Proteomes" id="UP000126788"/>
    </source>
</evidence>
<dbReference type="RefSeq" id="YP_007003967.1">
    <property type="nucleotide sequence ID" value="NC_019495.1"/>
</dbReference>
<protein>
    <submittedName>
        <fullName evidence="2 4">ORF4</fullName>
    </submittedName>
    <submittedName>
        <fullName evidence="3">TNFR family protein</fullName>
    </submittedName>
</protein>
<dbReference type="Proteomes" id="UP000101183">
    <property type="component" value="Segment"/>
</dbReference>
<dbReference type="GeneID" id="14011391"/>
<reference evidence="2 6" key="1">
    <citation type="journal article" date="2013" name="J. Virol.">
        <title>Comparative genomics of carp herpesviruses.</title>
        <authorList>
            <person name="Davison A.J."/>
            <person name="Kurobe T."/>
            <person name="Gatherer D."/>
            <person name="Cunningham C."/>
            <person name="Korf I."/>
            <person name="Fukuda H."/>
            <person name="Hedrick R.P."/>
            <person name="Waltzek T.B."/>
        </authorList>
    </citation>
    <scope>NUCLEOTIDE SEQUENCE [LARGE SCALE GENOMIC DNA]</scope>
    <source>
        <strain evidence="2">ST-J1</strain>
    </source>
</reference>
<dbReference type="SMART" id="SM00208">
    <property type="entry name" value="TNFR"/>
    <property type="match status" value="2"/>
</dbReference>
<dbReference type="GO" id="GO:0035631">
    <property type="term" value="C:CD40 receptor complex"/>
    <property type="evidence" value="ECO:0007669"/>
    <property type="project" value="TreeGrafter"/>
</dbReference>
<dbReference type="EMBL" id="KT387800">
    <property type="protein sequence ID" value="AMB21717.1"/>
    <property type="molecule type" value="Genomic_DNA"/>
</dbReference>
<evidence type="ECO:0000313" key="5">
    <source>
        <dbReference type="EMBL" id="QIV66964.1"/>
    </source>
</evidence>
<dbReference type="Proteomes" id="UP000126788">
    <property type="component" value="Genome"/>
</dbReference>
<sequence>MTPPPTTLFCLAAVMMGVLQVTGEKRLMPVAAAPAPPSAPSRPSVDKLFSSVSSNVSKWHFDDGDFGYSMCPNTYGDFKTAADGSFLMRCNSHDDIYVQALYESFDSDEQLNDTERREKNDYIQSKTKDLSSLWSMRFNRSAYPDETIVSLCDRCSPCRSRFEYKSPEGFCCQACPAGFYAVEHCTQNGAASKCEVCPSDSYKDNSYLGTSMHRESCNTRKTECPANTHLRSYNYRQPGHGYTTDNVCDPEPGYYCPGVSVGTSCHYDAQWAMCPTGQYTFRHHTREDAAQCGHCADNQYVHVNPRTKLATCYNHSVCPPGAVEVRKGTKNHDTICGPAPTPSEEL</sequence>
<dbReference type="InterPro" id="IPR052135">
    <property type="entry name" value="TNFRSF5"/>
</dbReference>
<organism evidence="2 6">
    <name type="scientific">Cyprinid herpesvirus 2</name>
    <name type="common">CyHV-2</name>
    <dbReference type="NCBI Taxonomy" id="317878"/>
    <lineage>
        <taxon>Viruses</taxon>
        <taxon>Duplodnaviria</taxon>
        <taxon>Heunggongvirae</taxon>
        <taxon>Peploviricota</taxon>
        <taxon>Herviviricetes</taxon>
        <taxon>Herpesvirales</taxon>
        <taxon>Alloherpesviridae</taxon>
        <taxon>Cyvirus</taxon>
        <taxon>Cyvirus cyprinidallo2</taxon>
    </lineage>
</organism>
<evidence type="ECO:0000313" key="4">
    <source>
        <dbReference type="EMBL" id="AMB21717.1"/>
    </source>
</evidence>
<dbReference type="PANTHER" id="PTHR46875">
    <property type="entry name" value="TUMOR NECROSIS FACTOR RECEPTOR SUPERFAMILY MEMBER 5"/>
    <property type="match status" value="1"/>
</dbReference>
<dbReference type="InterPro" id="IPR001368">
    <property type="entry name" value="TNFR/NGFR_Cys_rich_reg"/>
</dbReference>
<evidence type="ECO:0000313" key="2">
    <source>
        <dbReference type="EMBL" id="AFJ20573.1"/>
    </source>
</evidence>
<proteinExistence type="predicted"/>
<reference evidence="3" key="2">
    <citation type="journal article" date="2015" name="Can. J. Microbiol.">
        <title>Characterization and Prevalence of A New Fatal Genotype CyHV-2 in Mainland China.</title>
        <authorList>
            <person name="Li L."/>
            <person name="Luo Y."/>
            <person name="Gao Z."/>
            <person name="Huang J."/>
            <person name="Zheng X."/>
            <person name="Nie H."/>
            <person name="Zhang J."/>
            <person name="Lin L."/>
            <person name="Yuan J."/>
        </authorList>
    </citation>
    <scope>NUCLEOTIDE SEQUENCE [LARGE SCALE GENOMIC DNA]</scope>
    <source>
        <strain evidence="3">SY-C1</strain>
    </source>
</reference>
<dbReference type="EMBL" id="MN593216">
    <property type="protein sequence ID" value="QIV66964.1"/>
    <property type="molecule type" value="Genomic_DNA"/>
</dbReference>
<evidence type="ECO:0000313" key="8">
    <source>
        <dbReference type="Proteomes" id="UP000142765"/>
    </source>
</evidence>
<evidence type="ECO:0000313" key="3">
    <source>
        <dbReference type="EMBL" id="AKC02090.1"/>
    </source>
</evidence>
<feature type="domain" description="TNFR-Cys" evidence="1">
    <location>
        <begin position="158"/>
        <end position="194"/>
    </location>
</feature>
<evidence type="ECO:0000313" key="6">
    <source>
        <dbReference type="Proteomes" id="UP000101183"/>
    </source>
</evidence>
<evidence type="ECO:0000259" key="1">
    <source>
        <dbReference type="SMART" id="SM00208"/>
    </source>
</evidence>
<dbReference type="Proteomes" id="UP000142765">
    <property type="component" value="Segment"/>
</dbReference>
<gene>
    <name evidence="2" type="ORF">CyHV2_ORF4</name>
</gene>
<dbReference type="GO" id="GO:0002768">
    <property type="term" value="P:immune response-regulating cell surface receptor signaling pathway"/>
    <property type="evidence" value="ECO:0007669"/>
    <property type="project" value="TreeGrafter"/>
</dbReference>
<dbReference type="KEGG" id="vg:14011391"/>
<name>K7PC19_CYHV2</name>
<reference evidence="5" key="4">
    <citation type="submission" date="2019-10" db="EMBL/GenBank/DDBJ databases">
        <title>The complete genome of Cyprinid herpesvirus 2, a new strain isolated from Allogynogenetic crucian carp.</title>
        <authorList>
            <person name="Jiang Y."/>
            <person name="Wang H."/>
            <person name="Lu L."/>
        </authorList>
    </citation>
    <scope>NUCLEOTIDE SEQUENCE</scope>
    <source>
        <strain evidence="5">YC-01</strain>
    </source>
</reference>
<keyword evidence="6" id="KW-1185">Reference proteome</keyword>
<dbReference type="EMBL" id="JQ815364">
    <property type="protein sequence ID" value="AFJ20573.1"/>
    <property type="molecule type" value="Genomic_DNA"/>
</dbReference>
<feature type="domain" description="TNFR-Cys" evidence="1">
    <location>
        <begin position="295"/>
        <end position="336"/>
    </location>
</feature>
<reference evidence="4 8" key="3">
    <citation type="submission" date="2015-08" db="EMBL/GenBank/DDBJ databases">
        <authorList>
            <person name="Babu N.S."/>
            <person name="Beckwith C.J."/>
            <person name="Beseler K.G."/>
            <person name="Brison A."/>
            <person name="Carone J.V."/>
            <person name="Caskin T.P."/>
            <person name="Diamond M."/>
            <person name="Durham M.E."/>
            <person name="Foxe J.M."/>
            <person name="Go M."/>
            <person name="Henderson B.A."/>
            <person name="Jones I.B."/>
            <person name="McGettigan J.A."/>
            <person name="Micheletti S.J."/>
            <person name="Nasrallah M.E."/>
            <person name="Ortiz D."/>
            <person name="Piller C.R."/>
            <person name="Privatt S.R."/>
            <person name="Schneider S.L."/>
            <person name="Sharp S."/>
            <person name="Smith T.C."/>
            <person name="Stanton J.D."/>
            <person name="Ullery H.E."/>
            <person name="Wilson R.J."/>
            <person name="Serrano M.G."/>
            <person name="Buck G."/>
            <person name="Lee V."/>
            <person name="Wang Y."/>
            <person name="Carvalho R."/>
            <person name="Voegtly L."/>
            <person name="Shi R."/>
            <person name="Duckworth R."/>
            <person name="Johnson A."/>
            <person name="Loviza R."/>
            <person name="Walstead R."/>
            <person name="Shah Z."/>
            <person name="Kiflezghi M."/>
            <person name="Wade K."/>
            <person name="Ball S.L."/>
            <person name="Bradley K.W."/>
            <person name="Asai D.J."/>
            <person name="Bowman C.A."/>
            <person name="Russell D.A."/>
            <person name="Pope W.H."/>
            <person name="Jacobs-Sera D."/>
            <person name="Hendrix R.W."/>
            <person name="Hatfull G.F."/>
        </authorList>
    </citation>
    <scope>NUCLEOTIDE SEQUENCE [LARGE SCALE GENOMIC DNA]</scope>
    <source>
        <strain evidence="4">SY</strain>
    </source>
</reference>
<dbReference type="Pfam" id="PF00020">
    <property type="entry name" value="TNFR_c6"/>
    <property type="match status" value="1"/>
</dbReference>
<dbReference type="EMBL" id="KM200722">
    <property type="protein sequence ID" value="AKC02090.1"/>
    <property type="molecule type" value="Genomic_DNA"/>
</dbReference>
<dbReference type="OrthoDB" id="11333at10239"/>
<accession>K7PC19</accession>
<dbReference type="SUPFAM" id="SSF57586">
    <property type="entry name" value="TNF receptor-like"/>
    <property type="match status" value="1"/>
</dbReference>
<dbReference type="Gene3D" id="2.10.50.10">
    <property type="entry name" value="Tumor Necrosis Factor Receptor, subunit A, domain 2"/>
    <property type="match status" value="2"/>
</dbReference>
<dbReference type="PANTHER" id="PTHR46875:SF1">
    <property type="entry name" value="TUMOR NECROSIS FACTOR RECEPTOR SUPERFAMILY MEMBER 5"/>
    <property type="match status" value="1"/>
</dbReference>
<reference evidence="7" key="5">
    <citation type="journal article" date="2022" name="Can. J. Microbiol.">
        <title>Characterization and Prevalence of A New Fatal Genotype CyHV-2 in Mainland China.</title>
        <authorList>
            <person name="Li L."/>
            <person name="Luo Y."/>
            <person name="Gao Z."/>
            <person name="Huang J."/>
            <person name="Zheng X."/>
            <person name="Nie H."/>
            <person name="Zhang J."/>
            <person name="Lin L."/>
            <person name="Yuan J."/>
        </authorList>
    </citation>
    <scope>NUCLEOTIDE SEQUENCE [LARGE SCALE GENOMIC DNA]</scope>
</reference>